<gene>
    <name evidence="2" type="ORF">M5D96_010623</name>
</gene>
<protein>
    <submittedName>
        <fullName evidence="2">Uncharacterized protein</fullName>
    </submittedName>
</protein>
<accession>A0A9P9YGL2</accession>
<evidence type="ECO:0000256" key="1">
    <source>
        <dbReference type="SAM" id="MobiDB-lite"/>
    </source>
</evidence>
<evidence type="ECO:0000313" key="3">
    <source>
        <dbReference type="Proteomes" id="UP001059596"/>
    </source>
</evidence>
<proteinExistence type="predicted"/>
<sequence length="85" mass="9189">SKQSIPTHRTSHVTDLTITITITNQNKQGIFFYNNWTKLVALVSSPQRTHSSLGAPKMILEAHPISGRPESIPGGLGSAPRPSNT</sequence>
<reference evidence="2" key="1">
    <citation type="journal article" date="2023" name="Genome Biol. Evol.">
        <title>Long-read-based Genome Assembly of Drosophila gunungcola Reveals Fewer Chemosensory Genes in Flower-breeding Species.</title>
        <authorList>
            <person name="Negi A."/>
            <person name="Liao B.Y."/>
            <person name="Yeh S.D."/>
        </authorList>
    </citation>
    <scope>NUCLEOTIDE SEQUENCE</scope>
    <source>
        <strain evidence="2">Sukarami</strain>
    </source>
</reference>
<dbReference type="Proteomes" id="UP001059596">
    <property type="component" value="Unassembled WGS sequence"/>
</dbReference>
<name>A0A9P9YGL2_9MUSC</name>
<evidence type="ECO:0000313" key="2">
    <source>
        <dbReference type="EMBL" id="KAI8036595.1"/>
    </source>
</evidence>
<feature type="non-terminal residue" evidence="2">
    <location>
        <position position="85"/>
    </location>
</feature>
<keyword evidence="3" id="KW-1185">Reference proteome</keyword>
<dbReference type="EMBL" id="JAMKOV010000016">
    <property type="protein sequence ID" value="KAI8036595.1"/>
    <property type="molecule type" value="Genomic_DNA"/>
</dbReference>
<feature type="region of interest" description="Disordered" evidence="1">
    <location>
        <begin position="62"/>
        <end position="85"/>
    </location>
</feature>
<comment type="caution">
    <text evidence="2">The sequence shown here is derived from an EMBL/GenBank/DDBJ whole genome shotgun (WGS) entry which is preliminary data.</text>
</comment>
<dbReference type="AlphaFoldDB" id="A0A9P9YGL2"/>
<organism evidence="2 3">
    <name type="scientific">Drosophila gunungcola</name>
    <name type="common">fruit fly</name>
    <dbReference type="NCBI Taxonomy" id="103775"/>
    <lineage>
        <taxon>Eukaryota</taxon>
        <taxon>Metazoa</taxon>
        <taxon>Ecdysozoa</taxon>
        <taxon>Arthropoda</taxon>
        <taxon>Hexapoda</taxon>
        <taxon>Insecta</taxon>
        <taxon>Pterygota</taxon>
        <taxon>Neoptera</taxon>
        <taxon>Endopterygota</taxon>
        <taxon>Diptera</taxon>
        <taxon>Brachycera</taxon>
        <taxon>Muscomorpha</taxon>
        <taxon>Ephydroidea</taxon>
        <taxon>Drosophilidae</taxon>
        <taxon>Drosophila</taxon>
        <taxon>Sophophora</taxon>
    </lineage>
</organism>